<dbReference type="EMBL" id="FOUU01000009">
    <property type="protein sequence ID" value="SFN00243.1"/>
    <property type="molecule type" value="Genomic_DNA"/>
</dbReference>
<gene>
    <name evidence="10" type="ORF">SAMN05660836_02294</name>
</gene>
<dbReference type="Gene3D" id="3.90.10.10">
    <property type="entry name" value="Cytochrome C3"/>
    <property type="match status" value="1"/>
</dbReference>
<feature type="binding site" description="axial binding residue" evidence="6">
    <location>
        <position position="70"/>
    </location>
    <ligand>
        <name>heme c</name>
        <dbReference type="ChEBI" id="CHEBI:61717"/>
        <label>1</label>
    </ligand>
    <ligandPart>
        <name>Fe</name>
        <dbReference type="ChEBI" id="CHEBI:18248"/>
    </ligandPart>
</feature>
<keyword evidence="3 6" id="KW-0479">Metal-binding</keyword>
<evidence type="ECO:0000256" key="5">
    <source>
        <dbReference type="ARBA" id="ARBA00023004"/>
    </source>
</evidence>
<evidence type="ECO:0000256" key="7">
    <source>
        <dbReference type="SAM" id="MobiDB-lite"/>
    </source>
</evidence>
<feature type="binding site" description="axial binding residue" evidence="6">
    <location>
        <position position="58"/>
    </location>
    <ligand>
        <name>heme c</name>
        <dbReference type="ChEBI" id="CHEBI:61717"/>
        <label>1</label>
    </ligand>
    <ligandPart>
        <name>Fe</name>
        <dbReference type="ChEBI" id="CHEBI:18248"/>
    </ligandPart>
</feature>
<keyword evidence="5 6" id="KW-0408">Iron</keyword>
<dbReference type="RefSeq" id="WP_093395926.1">
    <property type="nucleotide sequence ID" value="NZ_FOUU01000009.1"/>
</dbReference>
<keyword evidence="1" id="KW-0813">Transport</keyword>
<dbReference type="AlphaFoldDB" id="A0A1I4VGM1"/>
<feature type="signal peptide" evidence="8">
    <location>
        <begin position="1"/>
        <end position="31"/>
    </location>
</feature>
<keyword evidence="11" id="KW-1185">Reference proteome</keyword>
<dbReference type="PRINTS" id="PR00609">
    <property type="entry name" value="CYTOCHROMEC3"/>
</dbReference>
<evidence type="ECO:0000256" key="4">
    <source>
        <dbReference type="ARBA" id="ARBA00022982"/>
    </source>
</evidence>
<evidence type="ECO:0000256" key="3">
    <source>
        <dbReference type="ARBA" id="ARBA00022723"/>
    </source>
</evidence>
<evidence type="ECO:0000256" key="2">
    <source>
        <dbReference type="ARBA" id="ARBA00022617"/>
    </source>
</evidence>
<feature type="binding site" description="axial binding residue" evidence="6">
    <location>
        <position position="141"/>
    </location>
    <ligand>
        <name>heme c</name>
        <dbReference type="ChEBI" id="CHEBI:61717"/>
        <label>1</label>
    </ligand>
    <ligandPart>
        <name>Fe</name>
        <dbReference type="ChEBI" id="CHEBI:18248"/>
    </ligandPart>
</feature>
<accession>A0A1I4VGM1</accession>
<dbReference type="GO" id="GO:0009055">
    <property type="term" value="F:electron transfer activity"/>
    <property type="evidence" value="ECO:0007669"/>
    <property type="project" value="InterPro"/>
</dbReference>
<dbReference type="SUPFAM" id="SSF48695">
    <property type="entry name" value="Multiheme cytochromes"/>
    <property type="match status" value="1"/>
</dbReference>
<evidence type="ECO:0000313" key="10">
    <source>
        <dbReference type="EMBL" id="SFN00243.1"/>
    </source>
</evidence>
<reference evidence="10 11" key="1">
    <citation type="submission" date="2016-10" db="EMBL/GenBank/DDBJ databases">
        <authorList>
            <person name="de Groot N.N."/>
        </authorList>
    </citation>
    <scope>NUCLEOTIDE SEQUENCE [LARGE SCALE GENOMIC DNA]</scope>
    <source>
        <strain evidence="10 11">DSM 9990</strain>
    </source>
</reference>
<evidence type="ECO:0000313" key="11">
    <source>
        <dbReference type="Proteomes" id="UP000199611"/>
    </source>
</evidence>
<feature type="binding site" description="axial binding residue" evidence="6">
    <location>
        <position position="125"/>
    </location>
    <ligand>
        <name>heme c</name>
        <dbReference type="ChEBI" id="CHEBI:61717"/>
        <label>1</label>
    </ligand>
    <ligandPart>
        <name>Fe</name>
        <dbReference type="ChEBI" id="CHEBI:18248"/>
    </ligandPart>
</feature>
<dbReference type="Proteomes" id="UP000199611">
    <property type="component" value="Unassembled WGS sequence"/>
</dbReference>
<sequence>MKIGFARIAMVAVFIGAFVALGALVSAEEQAAPDVIVIKPGIYEQLTKAPVEFTHKKHAEDYGIACADCHHVYENGQNVWKEGDPVQKCEECHTDATVKGEKKLPPEQQKLNLKLAFHNNCINCHRDLKKENPETKAPTTCKGCHPKPEGAAKQ</sequence>
<organism evidence="10 11">
    <name type="scientific">Thermodesulforhabdus norvegica</name>
    <dbReference type="NCBI Taxonomy" id="39841"/>
    <lineage>
        <taxon>Bacteria</taxon>
        <taxon>Pseudomonadati</taxon>
        <taxon>Thermodesulfobacteriota</taxon>
        <taxon>Syntrophobacteria</taxon>
        <taxon>Syntrophobacterales</taxon>
        <taxon>Thermodesulforhabdaceae</taxon>
        <taxon>Thermodesulforhabdus</taxon>
    </lineage>
</organism>
<feature type="binding site" description="axial binding residue" evidence="6">
    <location>
        <position position="93"/>
    </location>
    <ligand>
        <name>heme c</name>
        <dbReference type="ChEBI" id="CHEBI:61717"/>
        <label>1</label>
    </ligand>
    <ligandPart>
        <name>Fe</name>
        <dbReference type="ChEBI" id="CHEBI:18248"/>
    </ligandPart>
</feature>
<dbReference type="OrthoDB" id="5421852at2"/>
<feature type="binding site" description="axial binding residue" evidence="6">
    <location>
        <position position="144"/>
    </location>
    <ligand>
        <name>heme c</name>
        <dbReference type="ChEBI" id="CHEBI:61717"/>
        <label>1</label>
    </ligand>
    <ligandPart>
        <name>Fe</name>
        <dbReference type="ChEBI" id="CHEBI:18248"/>
    </ligandPart>
</feature>
<feature type="binding site" description="axial binding residue" evidence="6">
    <location>
        <position position="66"/>
    </location>
    <ligand>
        <name>heme c</name>
        <dbReference type="ChEBI" id="CHEBI:61717"/>
        <label>1</label>
    </ligand>
    <ligandPart>
        <name>Fe</name>
        <dbReference type="ChEBI" id="CHEBI:18248"/>
    </ligandPart>
</feature>
<evidence type="ECO:0000256" key="8">
    <source>
        <dbReference type="SAM" id="SignalP"/>
    </source>
</evidence>
<feature type="chain" id="PRO_5011584143" evidence="8">
    <location>
        <begin position="32"/>
        <end position="154"/>
    </location>
</feature>
<proteinExistence type="predicted"/>
<dbReference type="CDD" id="cd08168">
    <property type="entry name" value="Cytochrom_C3"/>
    <property type="match status" value="1"/>
</dbReference>
<comment type="cofactor">
    <cofactor evidence="6">
        <name>heme c</name>
        <dbReference type="ChEBI" id="CHEBI:61717"/>
    </cofactor>
    <text evidence="6">Binds 4 heme c groups covalently per monomer.</text>
</comment>
<dbReference type="STRING" id="39841.SAMN05660836_02294"/>
<dbReference type="InterPro" id="IPR036280">
    <property type="entry name" value="Multihaem_cyt_sf"/>
</dbReference>
<keyword evidence="2 6" id="KW-0349">Heme</keyword>
<feature type="binding site" description="axial binding residue" evidence="6">
    <location>
        <position position="121"/>
    </location>
    <ligand>
        <name>heme c</name>
        <dbReference type="ChEBI" id="CHEBI:61717"/>
        <label>1</label>
    </ligand>
    <ligandPart>
        <name>Fe</name>
        <dbReference type="ChEBI" id="CHEBI:18248"/>
    </ligandPart>
</feature>
<evidence type="ECO:0000256" key="1">
    <source>
        <dbReference type="ARBA" id="ARBA00022448"/>
    </source>
</evidence>
<evidence type="ECO:0000256" key="6">
    <source>
        <dbReference type="PIRSR" id="PIRSR602322-1"/>
    </source>
</evidence>
<feature type="domain" description="Class III cytochrome C" evidence="9">
    <location>
        <begin position="46"/>
        <end position="145"/>
    </location>
</feature>
<feature type="binding site" description="axial binding residue" evidence="6">
    <location>
        <position position="124"/>
    </location>
    <ligand>
        <name>heme c</name>
        <dbReference type="ChEBI" id="CHEBI:61717"/>
        <label>1</label>
    </ligand>
    <ligandPart>
        <name>Fe</name>
        <dbReference type="ChEBI" id="CHEBI:18248"/>
    </ligandPart>
</feature>
<dbReference type="InterPro" id="IPR020942">
    <property type="entry name" value="Cyt_c_III_dom"/>
</dbReference>
<name>A0A1I4VGM1_9BACT</name>
<dbReference type="InterPro" id="IPR002322">
    <property type="entry name" value="Cyt_c_III"/>
</dbReference>
<dbReference type="GO" id="GO:0020037">
    <property type="term" value="F:heme binding"/>
    <property type="evidence" value="ECO:0007669"/>
    <property type="project" value="InterPro"/>
</dbReference>
<keyword evidence="4" id="KW-0249">Electron transport</keyword>
<feature type="binding site" description="axial binding residue" evidence="6">
    <location>
        <position position="71"/>
    </location>
    <ligand>
        <name>heme c</name>
        <dbReference type="ChEBI" id="CHEBI:61717"/>
        <label>1</label>
    </ligand>
    <ligandPart>
        <name>Fe</name>
        <dbReference type="ChEBI" id="CHEBI:18248"/>
    </ligandPart>
</feature>
<feature type="region of interest" description="Disordered" evidence="7">
    <location>
        <begin position="131"/>
        <end position="154"/>
    </location>
</feature>
<keyword evidence="8" id="KW-0732">Signal</keyword>
<protein>
    <submittedName>
        <fullName evidence="10">Class III cytochrome C family protein</fullName>
    </submittedName>
</protein>
<feature type="binding site" description="axial binding residue" evidence="6">
    <location>
        <position position="145"/>
    </location>
    <ligand>
        <name>heme c</name>
        <dbReference type="ChEBI" id="CHEBI:61717"/>
        <label>1</label>
    </ligand>
    <ligandPart>
        <name>Fe</name>
        <dbReference type="ChEBI" id="CHEBI:18248"/>
    </ligandPart>
</feature>
<feature type="binding site" description="axial binding residue" evidence="6">
    <location>
        <position position="69"/>
    </location>
    <ligand>
        <name>heme c</name>
        <dbReference type="ChEBI" id="CHEBI:61717"/>
        <label>2</label>
    </ligand>
    <ligandPart>
        <name>Fe</name>
        <dbReference type="ChEBI" id="CHEBI:18248"/>
    </ligandPart>
</feature>
<evidence type="ECO:0000259" key="9">
    <source>
        <dbReference type="Pfam" id="PF02085"/>
    </source>
</evidence>
<dbReference type="Pfam" id="PF02085">
    <property type="entry name" value="Cytochrom_CIII"/>
    <property type="match status" value="1"/>
</dbReference>
<feature type="binding site" description="axial binding residue" evidence="6">
    <location>
        <position position="55"/>
    </location>
    <ligand>
        <name>heme c</name>
        <dbReference type="ChEBI" id="CHEBI:61717"/>
        <label>1</label>
    </ligand>
    <ligandPart>
        <name>Fe</name>
        <dbReference type="ChEBI" id="CHEBI:18248"/>
    </ligandPart>
</feature>
<feature type="binding site" description="axial binding residue" evidence="6">
    <location>
        <position position="92"/>
    </location>
    <ligand>
        <name>heme c</name>
        <dbReference type="ChEBI" id="CHEBI:61717"/>
        <label>1</label>
    </ligand>
    <ligandPart>
        <name>Fe</name>
        <dbReference type="ChEBI" id="CHEBI:18248"/>
    </ligandPart>
</feature>
<dbReference type="GO" id="GO:0046872">
    <property type="term" value="F:metal ion binding"/>
    <property type="evidence" value="ECO:0007669"/>
    <property type="project" value="UniProtKB-KW"/>
</dbReference>